<feature type="transmembrane region" description="Helical" evidence="1">
    <location>
        <begin position="71"/>
        <end position="94"/>
    </location>
</feature>
<protein>
    <submittedName>
        <fullName evidence="2">Uncharacterized protein</fullName>
    </submittedName>
</protein>
<evidence type="ECO:0000256" key="1">
    <source>
        <dbReference type="SAM" id="Phobius"/>
    </source>
</evidence>
<accession>A0A9P6SYK0</accession>
<reference evidence="2" key="1">
    <citation type="journal article" date="2020" name="Fungal Divers.">
        <title>Resolving the Mortierellaceae phylogeny through synthesis of multi-gene phylogenetics and phylogenomics.</title>
        <authorList>
            <person name="Vandepol N."/>
            <person name="Liber J."/>
            <person name="Desiro A."/>
            <person name="Na H."/>
            <person name="Kennedy M."/>
            <person name="Barry K."/>
            <person name="Grigoriev I.V."/>
            <person name="Miller A.N."/>
            <person name="O'Donnell K."/>
            <person name="Stajich J.E."/>
            <person name="Bonito G."/>
        </authorList>
    </citation>
    <scope>NUCLEOTIDE SEQUENCE</scope>
    <source>
        <strain evidence="2">NRRL 2769</strain>
    </source>
</reference>
<comment type="caution">
    <text evidence="2">The sequence shown here is derived from an EMBL/GenBank/DDBJ whole genome shotgun (WGS) entry which is preliminary data.</text>
</comment>
<feature type="transmembrane region" description="Helical" evidence="1">
    <location>
        <begin position="475"/>
        <end position="499"/>
    </location>
</feature>
<keyword evidence="1" id="KW-0812">Transmembrane</keyword>
<dbReference type="OrthoDB" id="2405755at2759"/>
<evidence type="ECO:0000313" key="3">
    <source>
        <dbReference type="Proteomes" id="UP000703661"/>
    </source>
</evidence>
<keyword evidence="1" id="KW-1133">Transmembrane helix</keyword>
<sequence>MFQPWSVLVVNIILAVFHLLLLNAVDAVLSIYSRFGGRYANSIRWTSQGGYIEMVRALWNSRKSLTISTKISMAIAIVACLVASLASSGAALFIRPAGRLINANSTVFKVPHYLSTNIEASFLQWQSAIHIGNNITDAIVRMTNDSNVILEPEVGRIYTPRTAEYEVACSNLGLIWGFGADDEDIPFTRLSSGDCVILMVQSSGFHPIYSNMSITSVHNGRWSITTPYGYLYKGRLYEVTTSTQIIYGNRSLSVGQSDGYSFADSTTEELIREPTTNVAKYILSTGATVSLSMTEVRFISPNIQKFLNNSKAIFGETDDLFQAMELSINKNKTMASSGASFAEIIISGSALSSLSCYSGISPWQGNETSLMCSYIDVRAIVTKPQPISPVISEARNGRPLSDNTFPNQMIQLSYIPDNINGIVQPIPLLSLKQATSAAVHYMASLGQNLYLDWDEGQLYVIFDTVDIENGFEIQIWLVVAVLSLAIVSVCLWGGAWYFLDPAYKGSLYNNASMEMGKQANKKAPMLMSFDAHSMEMEDTPIISRDNIIHQEVDTLI</sequence>
<feature type="transmembrane region" description="Helical" evidence="1">
    <location>
        <begin position="6"/>
        <end position="29"/>
    </location>
</feature>
<organism evidence="2 3">
    <name type="scientific">Entomortierella chlamydospora</name>
    <dbReference type="NCBI Taxonomy" id="101097"/>
    <lineage>
        <taxon>Eukaryota</taxon>
        <taxon>Fungi</taxon>
        <taxon>Fungi incertae sedis</taxon>
        <taxon>Mucoromycota</taxon>
        <taxon>Mortierellomycotina</taxon>
        <taxon>Mortierellomycetes</taxon>
        <taxon>Mortierellales</taxon>
        <taxon>Mortierellaceae</taxon>
        <taxon>Entomortierella</taxon>
    </lineage>
</organism>
<proteinExistence type="predicted"/>
<keyword evidence="3" id="KW-1185">Reference proteome</keyword>
<gene>
    <name evidence="2" type="ORF">BGZ80_000498</name>
</gene>
<name>A0A9P6SYK0_9FUNG</name>
<dbReference type="EMBL" id="JAAAID010001102">
    <property type="protein sequence ID" value="KAG0011694.1"/>
    <property type="molecule type" value="Genomic_DNA"/>
</dbReference>
<dbReference type="AlphaFoldDB" id="A0A9P6SYK0"/>
<keyword evidence="1" id="KW-0472">Membrane</keyword>
<dbReference type="Proteomes" id="UP000703661">
    <property type="component" value="Unassembled WGS sequence"/>
</dbReference>
<evidence type="ECO:0000313" key="2">
    <source>
        <dbReference type="EMBL" id="KAG0011694.1"/>
    </source>
</evidence>